<name>A0A176RUZ1_9GAMM</name>
<sequence>MSFFESVSSLSNNSRACCSNGMTVFNSPRSKTTSISFNNLLSCCSVLLPCTFCFCKRFSSASQVLEKRLFKSLKKGNT</sequence>
<dbReference type="Proteomes" id="UP000076962">
    <property type="component" value="Unassembled WGS sequence"/>
</dbReference>
<dbReference type="AlphaFoldDB" id="A0A176RUZ1"/>
<organism evidence="1 2">
    <name type="scientific">Candidatus Thiomargarita nelsonii</name>
    <dbReference type="NCBI Taxonomy" id="1003181"/>
    <lineage>
        <taxon>Bacteria</taxon>
        <taxon>Pseudomonadati</taxon>
        <taxon>Pseudomonadota</taxon>
        <taxon>Gammaproteobacteria</taxon>
        <taxon>Thiotrichales</taxon>
        <taxon>Thiotrichaceae</taxon>
        <taxon>Thiomargarita</taxon>
    </lineage>
</organism>
<gene>
    <name evidence="1" type="ORF">THIOM_004802</name>
</gene>
<accession>A0A176RUZ1</accession>
<proteinExistence type="predicted"/>
<comment type="caution">
    <text evidence="1">The sequence shown here is derived from an EMBL/GenBank/DDBJ whole genome shotgun (WGS) entry which is preliminary data.</text>
</comment>
<evidence type="ECO:0000313" key="2">
    <source>
        <dbReference type="Proteomes" id="UP000076962"/>
    </source>
</evidence>
<protein>
    <submittedName>
        <fullName evidence="1">Uncharacterized protein</fullName>
    </submittedName>
</protein>
<evidence type="ECO:0000313" key="1">
    <source>
        <dbReference type="EMBL" id="OAD19557.1"/>
    </source>
</evidence>
<reference evidence="1 2" key="1">
    <citation type="submission" date="2016-05" db="EMBL/GenBank/DDBJ databases">
        <title>Single-cell genome of chain-forming Candidatus Thiomargarita nelsonii and comparison to other large sulfur-oxidizing bacteria.</title>
        <authorList>
            <person name="Winkel M."/>
            <person name="Salman V."/>
            <person name="Woyke T."/>
            <person name="Schulz-Vogt H."/>
            <person name="Richter M."/>
            <person name="Flood B."/>
            <person name="Bailey J."/>
            <person name="Amann R."/>
            <person name="Mussmann M."/>
        </authorList>
    </citation>
    <scope>NUCLEOTIDE SEQUENCE [LARGE SCALE GENOMIC DNA]</scope>
    <source>
        <strain evidence="1 2">THI036</strain>
    </source>
</reference>
<dbReference type="EMBL" id="LUTY01002752">
    <property type="protein sequence ID" value="OAD19557.1"/>
    <property type="molecule type" value="Genomic_DNA"/>
</dbReference>
<keyword evidence="2" id="KW-1185">Reference proteome</keyword>